<gene>
    <name evidence="1" type="ORF">BFJ72_g8621</name>
</gene>
<name>A0A420T2Y5_GIBIN</name>
<accession>A0A420T2Y5</accession>
<organism evidence="1 2">
    <name type="scientific">Gibberella intermedia</name>
    <name type="common">Bulb rot disease fungus</name>
    <name type="synonym">Fusarium proliferatum</name>
    <dbReference type="NCBI Taxonomy" id="948311"/>
    <lineage>
        <taxon>Eukaryota</taxon>
        <taxon>Fungi</taxon>
        <taxon>Dikarya</taxon>
        <taxon>Ascomycota</taxon>
        <taxon>Pezizomycotina</taxon>
        <taxon>Sordariomycetes</taxon>
        <taxon>Hypocreomycetidae</taxon>
        <taxon>Hypocreales</taxon>
        <taxon>Nectriaceae</taxon>
        <taxon>Fusarium</taxon>
        <taxon>Fusarium fujikuroi species complex</taxon>
    </lineage>
</organism>
<proteinExistence type="predicted"/>
<comment type="caution">
    <text evidence="1">The sequence shown here is derived from an EMBL/GenBank/DDBJ whole genome shotgun (WGS) entry which is preliminary data.</text>
</comment>
<evidence type="ECO:0000313" key="2">
    <source>
        <dbReference type="Proteomes" id="UP000283569"/>
    </source>
</evidence>
<evidence type="ECO:0000313" key="1">
    <source>
        <dbReference type="EMBL" id="RKL35921.1"/>
    </source>
</evidence>
<sequence length="475" mass="54103">MSQSSALDKHQLVTMINNGSFVLGDLSIDRCPKLETGEVSREVLKQVYTRMVDEVFKTFHLNKTEAMLCFKRCVKKLVRGEPLQATSLDEYNGWNKVKKHLQTAMDLQSRTWDSVCIPAPHLVSIIVLLTIRRVRINSLAEDNQPFARLFGHCHISRWLPIAIKFYEDMHNEPFILRLSRNTIEPILTKKTCDDNEVWVVWTSDPSPSGPRALPAQILEQIKGLETPTDPDVMMAETDVAPVDSNDTGEDEPIFLILTTTRAEAQQSGADVLSKLDQPGVDQASLKLGLDIWLSEPNIRVMPREIKNELFFWCENYSPSWCELIRTSLNDDRETWTLETEVPVDSQLEIPEGDGSDFLRLYGQLANKAFLLKSSYPEEARRLMDRAGNGIKLFADKAHKKEVQVREMEDRLHTIGQQDDQRRANKDDITDLWSLHVQQTGDVPDCLRRLALANCTPEEVQELETAIGANHEDLLL</sequence>
<dbReference type="AlphaFoldDB" id="A0A420T2Y5"/>
<dbReference type="EMBL" id="MRDB01000030">
    <property type="protein sequence ID" value="RKL35921.1"/>
    <property type="molecule type" value="Genomic_DNA"/>
</dbReference>
<protein>
    <submittedName>
        <fullName evidence="1">Uncharacterized protein</fullName>
    </submittedName>
</protein>
<reference evidence="1 2" key="1">
    <citation type="journal article" date="2018" name="Sci. Rep.">
        <title>Characterisation of pathogen-specific regions and novel effector candidates in Fusarium oxysporum f. sp. cepae.</title>
        <authorList>
            <person name="Armitage A.D."/>
            <person name="Taylor A."/>
            <person name="Sobczyk M.K."/>
            <person name="Baxter L."/>
            <person name="Greenfield B.P."/>
            <person name="Bates H.J."/>
            <person name="Wilson F."/>
            <person name="Jackson A.C."/>
            <person name="Ott S."/>
            <person name="Harrison R.J."/>
            <person name="Clarkson J.P."/>
        </authorList>
    </citation>
    <scope>NUCLEOTIDE SEQUENCE [LARGE SCALE GENOMIC DNA]</scope>
    <source>
        <strain evidence="1 2">Fp_A8</strain>
    </source>
</reference>
<dbReference type="Proteomes" id="UP000283569">
    <property type="component" value="Unassembled WGS sequence"/>
</dbReference>